<proteinExistence type="predicted"/>
<dbReference type="AlphaFoldDB" id="A0A943V0D5"/>
<comment type="caution">
    <text evidence="2">The sequence shown here is derived from an EMBL/GenBank/DDBJ whole genome shotgun (WGS) entry which is preliminary data.</text>
</comment>
<name>A0A943V0D5_9ACTN</name>
<evidence type="ECO:0000313" key="2">
    <source>
        <dbReference type="EMBL" id="MBS6940896.1"/>
    </source>
</evidence>
<dbReference type="Proteomes" id="UP000727506">
    <property type="component" value="Unassembled WGS sequence"/>
</dbReference>
<organism evidence="2 3">
    <name type="scientific">Slackia piriformis</name>
    <dbReference type="NCBI Taxonomy" id="626934"/>
    <lineage>
        <taxon>Bacteria</taxon>
        <taxon>Bacillati</taxon>
        <taxon>Actinomycetota</taxon>
        <taxon>Coriobacteriia</taxon>
        <taxon>Eggerthellales</taxon>
        <taxon>Eggerthellaceae</taxon>
        <taxon>Slackia</taxon>
    </lineage>
</organism>
<accession>A0A943V0D5</accession>
<gene>
    <name evidence="2" type="ORF">KH142_05350</name>
</gene>
<sequence length="480" mass="54068">MIDDVQRLRKDIRKALSYKAQISAKSSKKHGKQQRASVPRECHGAWQVRERRADAIAILAKQDETRVQELVPIRRERMAASAFAFFRGTAAIMARDLAQTPSSGIRVQACGDAHVANFGLFHSPERRLVFDINDFDETSRAPWEWDVKRLAASLEICGRERGFSDKARGAVVSTAMASYRSAMRDFARMGSMDVWYAHMDAEELYERMMQAATKRERRETEELFDKARSKNSARAVSKLTEVVDGELRIVSDPPLIVPLRELVQRRTGIDLPDFDAEERERITALLLSRYRKNLPDDRRLLVEQYRGVDIARKVVGVGSVGLQAWIVVMEGATPDDHLVLQIKEARASVLEQFAGEDDSASAGRRVVRGQKAMQTASDVLLGWTDMKAKDGRTKSFYVRQLWDGKASIDLEDIDADSLQALGGACGWTLAHAHARTGDRFAIAGYLGKSDAFDRALVRFARSYADQNEADYRMFLETFSL</sequence>
<reference evidence="2" key="1">
    <citation type="submission" date="2021-02" db="EMBL/GenBank/DDBJ databases">
        <title>Infant gut strain persistence is associated with maternal origin, phylogeny, and functional potential including surface adhesion and iron acquisition.</title>
        <authorList>
            <person name="Lou Y.C."/>
        </authorList>
    </citation>
    <scope>NUCLEOTIDE SEQUENCE</scope>
    <source>
        <strain evidence="2">L2_039_000G1_dasL2_039_000G1_concoct_11</strain>
    </source>
</reference>
<dbReference type="PANTHER" id="PTHR39441">
    <property type="entry name" value="DUF2252 DOMAIN-CONTAINING PROTEIN"/>
    <property type="match status" value="1"/>
</dbReference>
<feature type="region of interest" description="Disordered" evidence="1">
    <location>
        <begin position="22"/>
        <end position="42"/>
    </location>
</feature>
<dbReference type="InterPro" id="IPR018721">
    <property type="entry name" value="DUF2252"/>
</dbReference>
<dbReference type="EMBL" id="JAGZSV010000081">
    <property type="protein sequence ID" value="MBS6940896.1"/>
    <property type="molecule type" value="Genomic_DNA"/>
</dbReference>
<evidence type="ECO:0000256" key="1">
    <source>
        <dbReference type="SAM" id="MobiDB-lite"/>
    </source>
</evidence>
<dbReference type="Pfam" id="PF10009">
    <property type="entry name" value="DUF2252"/>
    <property type="match status" value="1"/>
</dbReference>
<dbReference type="PANTHER" id="PTHR39441:SF1">
    <property type="entry name" value="DUF2252 DOMAIN-CONTAINING PROTEIN"/>
    <property type="match status" value="1"/>
</dbReference>
<protein>
    <submittedName>
        <fullName evidence="2">DUF2252 domain-containing protein</fullName>
    </submittedName>
</protein>
<evidence type="ECO:0000313" key="3">
    <source>
        <dbReference type="Proteomes" id="UP000727506"/>
    </source>
</evidence>